<dbReference type="EMBL" id="QGKV02000649">
    <property type="protein sequence ID" value="KAF3580074.1"/>
    <property type="molecule type" value="Genomic_DNA"/>
</dbReference>
<accession>A0ABQ7DQY8</accession>
<keyword evidence="2" id="KW-1185">Reference proteome</keyword>
<sequence length="142" mass="15851">MDATMEIYKTRKMVQASEVKADQLGLERSEQLRKLYRHSKVYNTTNSKVVHRSLLANASLLTVVCFPFLGGVSGIGTTEHAWDLLSEIRIRSEIRSGSAPKIGYPGCPDPNPDSKILDPCKPNPDPDILIFRSGYPDPDPYF</sequence>
<organism evidence="1 2">
    <name type="scientific">Brassica cretica</name>
    <name type="common">Mustard</name>
    <dbReference type="NCBI Taxonomy" id="69181"/>
    <lineage>
        <taxon>Eukaryota</taxon>
        <taxon>Viridiplantae</taxon>
        <taxon>Streptophyta</taxon>
        <taxon>Embryophyta</taxon>
        <taxon>Tracheophyta</taxon>
        <taxon>Spermatophyta</taxon>
        <taxon>Magnoliopsida</taxon>
        <taxon>eudicotyledons</taxon>
        <taxon>Gunneridae</taxon>
        <taxon>Pentapetalae</taxon>
        <taxon>rosids</taxon>
        <taxon>malvids</taxon>
        <taxon>Brassicales</taxon>
        <taxon>Brassicaceae</taxon>
        <taxon>Brassiceae</taxon>
        <taxon>Brassica</taxon>
    </lineage>
</organism>
<dbReference type="PANTHER" id="PTHR46266:SF3">
    <property type="entry name" value="TRANSCRIPTION FACTOR EGL1"/>
    <property type="match status" value="1"/>
</dbReference>
<comment type="caution">
    <text evidence="1">The sequence shown here is derived from an EMBL/GenBank/DDBJ whole genome shotgun (WGS) entry which is preliminary data.</text>
</comment>
<reference evidence="1 2" key="1">
    <citation type="journal article" date="2020" name="BMC Genomics">
        <title>Intraspecific diversification of the crop wild relative Brassica cretica Lam. using demographic model selection.</title>
        <authorList>
            <person name="Kioukis A."/>
            <person name="Michalopoulou V.A."/>
            <person name="Briers L."/>
            <person name="Pirintsos S."/>
            <person name="Studholme D.J."/>
            <person name="Pavlidis P."/>
            <person name="Sarris P.F."/>
        </authorList>
    </citation>
    <scope>NUCLEOTIDE SEQUENCE [LARGE SCALE GENOMIC DNA]</scope>
    <source>
        <strain evidence="2">cv. PFS-1207/04</strain>
    </source>
</reference>
<evidence type="ECO:0000313" key="1">
    <source>
        <dbReference type="EMBL" id="KAF3580074.1"/>
    </source>
</evidence>
<dbReference type="Proteomes" id="UP000266723">
    <property type="component" value="Unassembled WGS sequence"/>
</dbReference>
<evidence type="ECO:0000313" key="2">
    <source>
        <dbReference type="Proteomes" id="UP000266723"/>
    </source>
</evidence>
<dbReference type="PANTHER" id="PTHR46266">
    <property type="entry name" value="TRANSCRIPTION FACTOR TT8"/>
    <property type="match status" value="1"/>
</dbReference>
<proteinExistence type="predicted"/>
<protein>
    <submittedName>
        <fullName evidence="1">Uncharacterized protein</fullName>
    </submittedName>
</protein>
<name>A0ABQ7DQY8_BRACR</name>
<gene>
    <name evidence="1" type="ORF">DY000_02034127</name>
</gene>